<feature type="transmembrane region" description="Helical" evidence="2">
    <location>
        <begin position="179"/>
        <end position="198"/>
    </location>
</feature>
<dbReference type="VEuPathDB" id="CryptoDB:Cvel_18249"/>
<dbReference type="AlphaFoldDB" id="A0A0G4FQN0"/>
<keyword evidence="2" id="KW-1133">Transmembrane helix</keyword>
<evidence type="ECO:0000313" key="4">
    <source>
        <dbReference type="EMBL" id="CEM16758.1"/>
    </source>
</evidence>
<reference evidence="4" key="1">
    <citation type="submission" date="2014-11" db="EMBL/GenBank/DDBJ databases">
        <authorList>
            <person name="Otto D Thomas"/>
            <person name="Naeem Raeece"/>
        </authorList>
    </citation>
    <scope>NUCLEOTIDE SEQUENCE</scope>
</reference>
<keyword evidence="2" id="KW-0812">Transmembrane</keyword>
<protein>
    <submittedName>
        <fullName evidence="4">Uncharacterized protein</fullName>
    </submittedName>
</protein>
<feature type="transmembrane region" description="Helical" evidence="2">
    <location>
        <begin position="218"/>
        <end position="235"/>
    </location>
</feature>
<evidence type="ECO:0000256" key="3">
    <source>
        <dbReference type="SAM" id="SignalP"/>
    </source>
</evidence>
<feature type="transmembrane region" description="Helical" evidence="2">
    <location>
        <begin position="109"/>
        <end position="130"/>
    </location>
</feature>
<feature type="signal peptide" evidence="3">
    <location>
        <begin position="1"/>
        <end position="30"/>
    </location>
</feature>
<feature type="transmembrane region" description="Helical" evidence="2">
    <location>
        <begin position="342"/>
        <end position="358"/>
    </location>
</feature>
<dbReference type="EMBL" id="CDMZ01000553">
    <property type="protein sequence ID" value="CEM16758.1"/>
    <property type="molecule type" value="Genomic_DNA"/>
</dbReference>
<evidence type="ECO:0000256" key="1">
    <source>
        <dbReference type="SAM" id="MobiDB-lite"/>
    </source>
</evidence>
<proteinExistence type="predicted"/>
<gene>
    <name evidence="4" type="ORF">Cvel_18249</name>
</gene>
<evidence type="ECO:0000256" key="2">
    <source>
        <dbReference type="SAM" id="Phobius"/>
    </source>
</evidence>
<sequence>MCTILHAAHDFPTLSLIGGLWLSACCFLRAQLSPKEKSSSSAASSKQVQPQTLIDPPEYNNETEGLIPKEKKEEDVEEKPLFEGCGCLTGYCGCLTLQKPNKESAVARYTTVFVQNVVLMWAVFSVLLYISCKTHTPEPYSDHEFIHLFLQFTLGRFTYAIACARIFSTQSLSTQLEILQVLLLAVPLLYFSVLYTYSQRYLYEEAMVVKFAKKALKGTPGAFFLAFYSVPWAFWMSARVLERVETTVRGESQKNENGKEKIKVKDPQMILHIPSPSITARITIRSFFVWLPVVLMAALTRFAQSEKVEGMKQWMGFPFCGWSTLFVPLMILTHPDILDHNVVNHVFISTWLLFIYASRHLDSLRGEWDIFIRTGVGDGLERRLGIVLCILVGVAVAVDFVSLCLSKRGELCSRRRRLNWVGIVAGAVEFGFCVWFLWDCRWIQSLEGKAS</sequence>
<organism evidence="4">
    <name type="scientific">Chromera velia CCMP2878</name>
    <dbReference type="NCBI Taxonomy" id="1169474"/>
    <lineage>
        <taxon>Eukaryota</taxon>
        <taxon>Sar</taxon>
        <taxon>Alveolata</taxon>
        <taxon>Colpodellida</taxon>
        <taxon>Chromeraceae</taxon>
        <taxon>Chromera</taxon>
    </lineage>
</organism>
<keyword evidence="3" id="KW-0732">Signal</keyword>
<name>A0A0G4FQN0_9ALVE</name>
<keyword evidence="2" id="KW-0472">Membrane</keyword>
<feature type="transmembrane region" description="Helical" evidence="2">
    <location>
        <begin position="282"/>
        <end position="302"/>
    </location>
</feature>
<accession>A0A0G4FQN0</accession>
<feature type="region of interest" description="Disordered" evidence="1">
    <location>
        <begin position="38"/>
        <end position="75"/>
    </location>
</feature>
<feature type="transmembrane region" description="Helical" evidence="2">
    <location>
        <begin position="418"/>
        <end position="438"/>
    </location>
</feature>
<feature type="transmembrane region" description="Helical" evidence="2">
    <location>
        <begin position="384"/>
        <end position="406"/>
    </location>
</feature>
<feature type="chain" id="PRO_5005189118" evidence="3">
    <location>
        <begin position="31"/>
        <end position="451"/>
    </location>
</feature>
<feature type="transmembrane region" description="Helical" evidence="2">
    <location>
        <begin position="314"/>
        <end position="333"/>
    </location>
</feature>
<feature type="transmembrane region" description="Helical" evidence="2">
    <location>
        <begin position="145"/>
        <end position="167"/>
    </location>
</feature>